<dbReference type="EnsemblPlants" id="Kaladp0032s0240.1.v1.1">
    <property type="protein sequence ID" value="Kaladp0032s0240.1.v1.1"/>
    <property type="gene ID" value="Kaladp0032s0240.v1.1"/>
</dbReference>
<reference evidence="2" key="1">
    <citation type="submission" date="2021-01" db="UniProtKB">
        <authorList>
            <consortium name="EnsemblPlants"/>
        </authorList>
    </citation>
    <scope>IDENTIFICATION</scope>
</reference>
<evidence type="ECO:0000256" key="1">
    <source>
        <dbReference type="SAM" id="SignalP"/>
    </source>
</evidence>
<dbReference type="AlphaFoldDB" id="A0A7N0TC97"/>
<protein>
    <submittedName>
        <fullName evidence="2">Uncharacterized protein</fullName>
    </submittedName>
</protein>
<evidence type="ECO:0000313" key="2">
    <source>
        <dbReference type="EnsemblPlants" id="Kaladp0032s0240.1.v1.1"/>
    </source>
</evidence>
<name>A0A7N0TC97_KALFE</name>
<keyword evidence="1" id="KW-0732">Signal</keyword>
<proteinExistence type="predicted"/>
<dbReference type="Gramene" id="Kaladp0032s0240.1.v1.1">
    <property type="protein sequence ID" value="Kaladp0032s0240.1.v1.1"/>
    <property type="gene ID" value="Kaladp0032s0240.v1.1"/>
</dbReference>
<feature type="signal peptide" evidence="1">
    <location>
        <begin position="1"/>
        <end position="21"/>
    </location>
</feature>
<dbReference type="Proteomes" id="UP000594263">
    <property type="component" value="Unplaced"/>
</dbReference>
<keyword evidence="3" id="KW-1185">Reference proteome</keyword>
<feature type="chain" id="PRO_5029521929" evidence="1">
    <location>
        <begin position="22"/>
        <end position="111"/>
    </location>
</feature>
<organism evidence="2 3">
    <name type="scientific">Kalanchoe fedtschenkoi</name>
    <name type="common">Lavender scallops</name>
    <name type="synonym">South American air plant</name>
    <dbReference type="NCBI Taxonomy" id="63787"/>
    <lineage>
        <taxon>Eukaryota</taxon>
        <taxon>Viridiplantae</taxon>
        <taxon>Streptophyta</taxon>
        <taxon>Embryophyta</taxon>
        <taxon>Tracheophyta</taxon>
        <taxon>Spermatophyta</taxon>
        <taxon>Magnoliopsida</taxon>
        <taxon>eudicotyledons</taxon>
        <taxon>Gunneridae</taxon>
        <taxon>Pentapetalae</taxon>
        <taxon>Saxifragales</taxon>
        <taxon>Crassulaceae</taxon>
        <taxon>Kalanchoe</taxon>
    </lineage>
</organism>
<evidence type="ECO:0000313" key="3">
    <source>
        <dbReference type="Proteomes" id="UP000594263"/>
    </source>
</evidence>
<sequence>MAFQVHAALATLCLTFVASEATLPGEIYWNSVLPDTTMPRAIFNVLLPGKVDRNSKIVPDLSRRGFHMKHHARFHYTRMHYALSSHNDQVLVKPAISAMVLGETLIGSRKT</sequence>
<accession>A0A7N0TC97</accession>